<comment type="caution">
    <text evidence="4">The sequence shown here is derived from an EMBL/GenBank/DDBJ whole genome shotgun (WGS) entry which is preliminary data.</text>
</comment>
<name>A0AAN9AZS3_9CAEN</name>
<sequence length="331" mass="36545">MADSGGEDTSQPGPVSFADLGIPQPPKLQDTLLGKARQFQDVEVKERVYIFVSLATVLATFGFTLYKICTVASSDPDFTFALVLLVSTLFAVYYTLHGVLQERATELLVLSIATFVVLIYLIVNYAAGRKDTVKLIRLIVAAVLCPFLIGMGLYLGLGYYRSGNLIFRTVGANTHLQNICRLLFLFFDLLKFDMQLSISIVILILTSRLNVDTEDIVVLSVGGVVTIAWFILAYDCMRRENKVGAIIFFIFSPAEVAYVIYKLYQTADYIDKYRGLAGSTIACGIMALAVRAFIIIIAIFVVRNFNNGLKEKAFGVQGEQMQEPGQSGFVP</sequence>
<dbReference type="PANTHER" id="PTHR39299">
    <property type="entry name" value="TRANSMEMBRANE PROTEIN"/>
    <property type="match status" value="1"/>
</dbReference>
<evidence type="ECO:0000313" key="4">
    <source>
        <dbReference type="EMBL" id="KAK7095245.1"/>
    </source>
</evidence>
<gene>
    <name evidence="4" type="ORF">V1264_006678</name>
</gene>
<dbReference type="Pfam" id="PF25044">
    <property type="entry name" value="DUF7789"/>
    <property type="match status" value="2"/>
</dbReference>
<feature type="domain" description="DUF7789" evidence="3">
    <location>
        <begin position="34"/>
        <end position="151"/>
    </location>
</feature>
<feature type="transmembrane region" description="Helical" evidence="2">
    <location>
        <begin position="182"/>
        <end position="204"/>
    </location>
</feature>
<keyword evidence="2" id="KW-0812">Transmembrane</keyword>
<feature type="transmembrane region" description="Helical" evidence="2">
    <location>
        <begin position="246"/>
        <end position="264"/>
    </location>
</feature>
<feature type="transmembrane region" description="Helical" evidence="2">
    <location>
        <begin position="108"/>
        <end position="127"/>
    </location>
</feature>
<evidence type="ECO:0000256" key="1">
    <source>
        <dbReference type="SAM" id="MobiDB-lite"/>
    </source>
</evidence>
<dbReference type="PANTHER" id="PTHR39299:SF1">
    <property type="entry name" value="TRANSMEMBRANE PROTEIN"/>
    <property type="match status" value="1"/>
</dbReference>
<feature type="transmembrane region" description="Helical" evidence="2">
    <location>
        <begin position="139"/>
        <end position="161"/>
    </location>
</feature>
<proteinExistence type="predicted"/>
<keyword evidence="2" id="KW-0472">Membrane</keyword>
<feature type="transmembrane region" description="Helical" evidence="2">
    <location>
        <begin position="78"/>
        <end position="96"/>
    </location>
</feature>
<organism evidence="4 5">
    <name type="scientific">Littorina saxatilis</name>
    <dbReference type="NCBI Taxonomy" id="31220"/>
    <lineage>
        <taxon>Eukaryota</taxon>
        <taxon>Metazoa</taxon>
        <taxon>Spiralia</taxon>
        <taxon>Lophotrochozoa</taxon>
        <taxon>Mollusca</taxon>
        <taxon>Gastropoda</taxon>
        <taxon>Caenogastropoda</taxon>
        <taxon>Littorinimorpha</taxon>
        <taxon>Littorinoidea</taxon>
        <taxon>Littorinidae</taxon>
        <taxon>Littorina</taxon>
    </lineage>
</organism>
<feature type="transmembrane region" description="Helical" evidence="2">
    <location>
        <begin position="216"/>
        <end position="234"/>
    </location>
</feature>
<keyword evidence="2" id="KW-1133">Transmembrane helix</keyword>
<dbReference type="InterPro" id="IPR056691">
    <property type="entry name" value="DUF7789"/>
</dbReference>
<dbReference type="Proteomes" id="UP001374579">
    <property type="component" value="Unassembled WGS sequence"/>
</dbReference>
<keyword evidence="5" id="KW-1185">Reference proteome</keyword>
<protein>
    <recommendedName>
        <fullName evidence="3">DUF7789 domain-containing protein</fullName>
    </recommendedName>
</protein>
<feature type="region of interest" description="Disordered" evidence="1">
    <location>
        <begin position="1"/>
        <end position="22"/>
    </location>
</feature>
<dbReference type="EMBL" id="JBAMIC010000018">
    <property type="protein sequence ID" value="KAK7095245.1"/>
    <property type="molecule type" value="Genomic_DNA"/>
</dbReference>
<dbReference type="AlphaFoldDB" id="A0AAN9AZS3"/>
<feature type="transmembrane region" description="Helical" evidence="2">
    <location>
        <begin position="48"/>
        <end position="66"/>
    </location>
</feature>
<evidence type="ECO:0000259" key="3">
    <source>
        <dbReference type="Pfam" id="PF25044"/>
    </source>
</evidence>
<feature type="transmembrane region" description="Helical" evidence="2">
    <location>
        <begin position="276"/>
        <end position="302"/>
    </location>
</feature>
<evidence type="ECO:0000313" key="5">
    <source>
        <dbReference type="Proteomes" id="UP001374579"/>
    </source>
</evidence>
<feature type="domain" description="DUF7789" evidence="3">
    <location>
        <begin position="170"/>
        <end position="299"/>
    </location>
</feature>
<evidence type="ECO:0000256" key="2">
    <source>
        <dbReference type="SAM" id="Phobius"/>
    </source>
</evidence>
<reference evidence="4 5" key="1">
    <citation type="submission" date="2024-02" db="EMBL/GenBank/DDBJ databases">
        <title>Chromosome-scale genome assembly of the rough periwinkle Littorina saxatilis.</title>
        <authorList>
            <person name="De Jode A."/>
            <person name="Faria R."/>
            <person name="Formenti G."/>
            <person name="Sims Y."/>
            <person name="Smith T.P."/>
            <person name="Tracey A."/>
            <person name="Wood J.M.D."/>
            <person name="Zagrodzka Z.B."/>
            <person name="Johannesson K."/>
            <person name="Butlin R.K."/>
            <person name="Leder E.H."/>
        </authorList>
    </citation>
    <scope>NUCLEOTIDE SEQUENCE [LARGE SCALE GENOMIC DNA]</scope>
    <source>
        <strain evidence="4">Snail1</strain>
        <tissue evidence="4">Muscle</tissue>
    </source>
</reference>
<accession>A0AAN9AZS3</accession>